<evidence type="ECO:0000313" key="2">
    <source>
        <dbReference type="Proteomes" id="UP001177120"/>
    </source>
</evidence>
<organism evidence="1 2">
    <name type="scientific">Polycladomyces zharkentensis</name>
    <dbReference type="NCBI Taxonomy" id="2807616"/>
    <lineage>
        <taxon>Bacteria</taxon>
        <taxon>Bacillati</taxon>
        <taxon>Bacillota</taxon>
        <taxon>Bacilli</taxon>
        <taxon>Bacillales</taxon>
        <taxon>Thermoactinomycetaceae</taxon>
        <taxon>Polycladomyces</taxon>
    </lineage>
</organism>
<dbReference type="EMBL" id="JAFHAP010000017">
    <property type="protein sequence ID" value="MBN2910859.1"/>
    <property type="molecule type" value="Genomic_DNA"/>
</dbReference>
<reference evidence="1" key="1">
    <citation type="journal article" date="2024" name="Int. J. Syst. Evol. Microbiol.">
        <title>Polycladomyces zharkentensis sp. nov., a novel thermophilic cellulose- and starch-degrading member of the Bacillota from a geothermal aquifer in Kazakhstan.</title>
        <authorList>
            <person name="Mashzhan A."/>
            <person name="Kistaubayeva A."/>
            <person name="Javier-Lopez R."/>
            <person name="Bissenova U."/>
            <person name="Bissenbay A."/>
            <person name="Birkeland N.K."/>
        </authorList>
    </citation>
    <scope>NUCLEOTIDE SEQUENCE</scope>
    <source>
        <strain evidence="1">ZKZ2T</strain>
    </source>
</reference>
<proteinExistence type="predicted"/>
<keyword evidence="2" id="KW-1185">Reference proteome</keyword>
<gene>
    <name evidence="1" type="ORF">JQC72_15270</name>
</gene>
<dbReference type="Proteomes" id="UP001177120">
    <property type="component" value="Unassembled WGS sequence"/>
</dbReference>
<evidence type="ECO:0000313" key="1">
    <source>
        <dbReference type="EMBL" id="MBN2910859.1"/>
    </source>
</evidence>
<protein>
    <submittedName>
        <fullName evidence="1">Uncharacterized protein</fullName>
    </submittedName>
</protein>
<name>A0ABS2WN94_9BACL</name>
<dbReference type="RefSeq" id="WP_205497153.1">
    <property type="nucleotide sequence ID" value="NZ_JAFHAP010000017.1"/>
</dbReference>
<comment type="caution">
    <text evidence="1">The sequence shown here is derived from an EMBL/GenBank/DDBJ whole genome shotgun (WGS) entry which is preliminary data.</text>
</comment>
<sequence length="154" mass="18286">MMIDQTEVKNIIYQHTDKFIAGLKKFFSYRYASTVDTILFEIHGGFNGLFNISITPMVEGEEYGYEKISDLLDKVNFDVELQQILHSDENDTYKRKKRELNEIAPDMIFQFFIECFEEAGGNQIPYRCYLRHHEADDVFDLKNKSWLIIDELYE</sequence>
<accession>A0ABS2WN94</accession>